<dbReference type="AlphaFoldDB" id="C7R1I5"/>
<evidence type="ECO:0000313" key="3">
    <source>
        <dbReference type="Proteomes" id="UP000000628"/>
    </source>
</evidence>
<dbReference type="OrthoDB" id="10017293at2"/>
<dbReference type="EMBL" id="CP001706">
    <property type="protein sequence ID" value="ACV09820.1"/>
    <property type="molecule type" value="Genomic_DNA"/>
</dbReference>
<keyword evidence="3" id="KW-1185">Reference proteome</keyword>
<proteinExistence type="predicted"/>
<sequence>MAAEPIQGLRYPAGGDEPDGPAGVKNLADDVVKLTNMRFASVAARDATLVGGSAPVDGMECFTGSGTTEVKWLRHNGQWVRLYESSAWVDISITGFTGSLGYRKYGNLVQVQGEITGTFSTGSTNLGQMPSELIPSRGNARGAAIFGGGYPGASFVTTSGAIGVTHQTGASRNNPSFTIIYMVG</sequence>
<protein>
    <submittedName>
        <fullName evidence="2">Uncharacterized protein</fullName>
    </submittedName>
</protein>
<dbReference type="RefSeq" id="WP_015772448.1">
    <property type="nucleotide sequence ID" value="NC_013174.1"/>
</dbReference>
<evidence type="ECO:0000256" key="1">
    <source>
        <dbReference type="SAM" id="MobiDB-lite"/>
    </source>
</evidence>
<gene>
    <name evidence="2" type="ordered locus">Jden_2183</name>
</gene>
<dbReference type="STRING" id="471856.Jden_2183"/>
<reference evidence="2 3" key="1">
    <citation type="journal article" date="2009" name="Stand. Genomic Sci.">
        <title>Complete genome sequence of Jonesia denitrificans type strain (Prevot 55134).</title>
        <authorList>
            <person name="Pukall R."/>
            <person name="Gehrich-Schroter G."/>
            <person name="Lapidus A."/>
            <person name="Nolan M."/>
            <person name="Glavina Del Rio T."/>
            <person name="Lucas S."/>
            <person name="Chen F."/>
            <person name="Tice H."/>
            <person name="Pitluck S."/>
            <person name="Cheng J.F."/>
            <person name="Copeland A."/>
            <person name="Saunders E."/>
            <person name="Brettin T."/>
            <person name="Detter J.C."/>
            <person name="Bruce D."/>
            <person name="Goodwin L."/>
            <person name="Pati A."/>
            <person name="Ivanova N."/>
            <person name="Mavromatis K."/>
            <person name="Ovchinnikova G."/>
            <person name="Chen A."/>
            <person name="Palaniappan K."/>
            <person name="Land M."/>
            <person name="Hauser L."/>
            <person name="Chang Y.J."/>
            <person name="Jeffries C.D."/>
            <person name="Chain P."/>
            <person name="Goker M."/>
            <person name="Bristow J."/>
            <person name="Eisen J.A."/>
            <person name="Markowitz V."/>
            <person name="Hugenholtz P."/>
            <person name="Kyrpides N.C."/>
            <person name="Klenk H.P."/>
            <person name="Han C."/>
        </authorList>
    </citation>
    <scope>NUCLEOTIDE SEQUENCE [LARGE SCALE GENOMIC DNA]</scope>
    <source>
        <strain evidence="3">ATCC 14870 / DSM 20603 / BCRC 15368 / CIP 55.134 / JCM 11481 / NBRC 15587 / NCTC 10816 / Prevot 55134</strain>
    </source>
</reference>
<evidence type="ECO:0000313" key="2">
    <source>
        <dbReference type="EMBL" id="ACV09820.1"/>
    </source>
</evidence>
<accession>C7R1I5</accession>
<dbReference type="HOGENOM" id="CLU_1466351_0_0_11"/>
<feature type="compositionally biased region" description="Low complexity" evidence="1">
    <location>
        <begin position="12"/>
        <end position="23"/>
    </location>
</feature>
<dbReference type="Proteomes" id="UP000000628">
    <property type="component" value="Chromosome"/>
</dbReference>
<organism evidence="2 3">
    <name type="scientific">Jonesia denitrificans (strain ATCC 14870 / DSM 20603 / BCRC 15368 / CIP 55.134 / JCM 11481 / NBRC 15587 / NCTC 10816 / Prevot 55134)</name>
    <name type="common">Listeria denitrificans</name>
    <dbReference type="NCBI Taxonomy" id="471856"/>
    <lineage>
        <taxon>Bacteria</taxon>
        <taxon>Bacillati</taxon>
        <taxon>Actinomycetota</taxon>
        <taxon>Actinomycetes</taxon>
        <taxon>Micrococcales</taxon>
        <taxon>Jonesiaceae</taxon>
        <taxon>Jonesia</taxon>
    </lineage>
</organism>
<feature type="region of interest" description="Disordered" evidence="1">
    <location>
        <begin position="1"/>
        <end position="23"/>
    </location>
</feature>
<name>C7R1I5_JONDD</name>
<dbReference type="KEGG" id="jde:Jden_2183"/>